<evidence type="ECO:0000313" key="3">
    <source>
        <dbReference type="Proteomes" id="UP001362999"/>
    </source>
</evidence>
<dbReference type="AlphaFoldDB" id="A0AAV9Z1T5"/>
<feature type="domain" description="Integrase catalytic" evidence="1">
    <location>
        <begin position="248"/>
        <end position="320"/>
    </location>
</feature>
<dbReference type="PANTHER" id="PTHR46791:SF5">
    <property type="entry name" value="CLR5 DOMAIN-CONTAINING PROTEIN-RELATED"/>
    <property type="match status" value="1"/>
</dbReference>
<dbReference type="EMBL" id="JAWWNJ010000240">
    <property type="protein sequence ID" value="KAK6968904.1"/>
    <property type="molecule type" value="Genomic_DNA"/>
</dbReference>
<sequence>MDANSEDQQQLRNFRAAYIRLERQVQRSLSTQTGDTQRLALRASTVDRFLVAAEERRHVFPEEEFATLQRSIASMQTALASAAEESADPVVEPRLVVMKKERNGKGTGRHRLAIDTHFLQNALKIRGPTHIAKVLGCNPRTVRRRALTAGLALPGAPVRRHELTADGRVREVWQSSGPSISAISNDPEALDFHVRDILQLFPSFGREMISGALASRGFRVPRDRIEASYIRVNGLPPMFGERTVDRRVYSVPGVNSLWHHDGQHGLIRWKLVVHAFIDGKSRFVTGMRVSANNLSQTVLRIFERAVGLDGWPSRVRGDHGVENLKVAALMIEIRGQGRGSYIFGTSVHNIRIERLWVDWTSGVGKKWSDFFYTLEYEEGLDTDNSAHLWLLHHLFLTDAQDWAEAWNSHKIAIDNQRRRSPREMFMFGLLEDGPRGIGNLQFPLPAAENLDAEEIPQFGVDWEAQAEPAILNHLSEHNEQDGESGNPFETEFRPENVSEVIVEAPNCPFSPDEVIVLDRELALVADLQSRNMAVRKEVWRKALSLSYALYDL</sequence>
<evidence type="ECO:0000313" key="2">
    <source>
        <dbReference type="EMBL" id="KAK6968904.1"/>
    </source>
</evidence>
<evidence type="ECO:0000259" key="1">
    <source>
        <dbReference type="PROSITE" id="PS50994"/>
    </source>
</evidence>
<dbReference type="InterPro" id="IPR058913">
    <property type="entry name" value="Integrase_dom_put"/>
</dbReference>
<accession>A0AAV9Z1T5</accession>
<dbReference type="InterPro" id="IPR001584">
    <property type="entry name" value="Integrase_cat-core"/>
</dbReference>
<dbReference type="Pfam" id="PF24764">
    <property type="entry name" value="rva_4"/>
    <property type="match status" value="1"/>
</dbReference>
<comment type="caution">
    <text evidence="2">The sequence shown here is derived from an EMBL/GenBank/DDBJ whole genome shotgun (WGS) entry which is preliminary data.</text>
</comment>
<keyword evidence="3" id="KW-1185">Reference proteome</keyword>
<gene>
    <name evidence="2" type="ORF">R3P38DRAFT_3244481</name>
</gene>
<organism evidence="2 3">
    <name type="scientific">Favolaschia claudopus</name>
    <dbReference type="NCBI Taxonomy" id="2862362"/>
    <lineage>
        <taxon>Eukaryota</taxon>
        <taxon>Fungi</taxon>
        <taxon>Dikarya</taxon>
        <taxon>Basidiomycota</taxon>
        <taxon>Agaricomycotina</taxon>
        <taxon>Agaricomycetes</taxon>
        <taxon>Agaricomycetidae</taxon>
        <taxon>Agaricales</taxon>
        <taxon>Marasmiineae</taxon>
        <taxon>Mycenaceae</taxon>
        <taxon>Favolaschia</taxon>
    </lineage>
</organism>
<reference evidence="2 3" key="1">
    <citation type="journal article" date="2024" name="J Genomics">
        <title>Draft genome sequencing and assembly of Favolaschia claudopus CIRM-BRFM 2984 isolated from oak limbs.</title>
        <authorList>
            <person name="Navarro D."/>
            <person name="Drula E."/>
            <person name="Chaduli D."/>
            <person name="Cazenave R."/>
            <person name="Ahrendt S."/>
            <person name="Wang J."/>
            <person name="Lipzen A."/>
            <person name="Daum C."/>
            <person name="Barry K."/>
            <person name="Grigoriev I.V."/>
            <person name="Favel A."/>
            <person name="Rosso M.N."/>
            <person name="Martin F."/>
        </authorList>
    </citation>
    <scope>NUCLEOTIDE SEQUENCE [LARGE SCALE GENOMIC DNA]</scope>
    <source>
        <strain evidence="2 3">CIRM-BRFM 2984</strain>
    </source>
</reference>
<dbReference type="PROSITE" id="PS50994">
    <property type="entry name" value="INTEGRASE"/>
    <property type="match status" value="1"/>
</dbReference>
<dbReference type="PANTHER" id="PTHR46791">
    <property type="entry name" value="EXPRESSED PROTEIN"/>
    <property type="match status" value="1"/>
</dbReference>
<name>A0AAV9Z1T5_9AGAR</name>
<dbReference type="Proteomes" id="UP001362999">
    <property type="component" value="Unassembled WGS sequence"/>
</dbReference>
<protein>
    <recommendedName>
        <fullName evidence="1">Integrase catalytic domain-containing protein</fullName>
    </recommendedName>
</protein>
<proteinExistence type="predicted"/>
<dbReference type="GO" id="GO:0015074">
    <property type="term" value="P:DNA integration"/>
    <property type="evidence" value="ECO:0007669"/>
    <property type="project" value="InterPro"/>
</dbReference>